<dbReference type="Proteomes" id="UP000326554">
    <property type="component" value="Unassembled WGS sequence"/>
</dbReference>
<proteinExistence type="predicted"/>
<dbReference type="RefSeq" id="WP_150446880.1">
    <property type="nucleotide sequence ID" value="NZ_VYQE01000008.1"/>
</dbReference>
<gene>
    <name evidence="2" type="ORF">F3S47_18905</name>
</gene>
<dbReference type="InterPro" id="IPR050834">
    <property type="entry name" value="Glycosyltransf_2"/>
</dbReference>
<dbReference type="InterPro" id="IPR001173">
    <property type="entry name" value="Glyco_trans_2-like"/>
</dbReference>
<dbReference type="SUPFAM" id="SSF53448">
    <property type="entry name" value="Nucleotide-diphospho-sugar transferases"/>
    <property type="match status" value="1"/>
</dbReference>
<dbReference type="Gene3D" id="3.90.550.10">
    <property type="entry name" value="Spore Coat Polysaccharide Biosynthesis Protein SpsA, Chain A"/>
    <property type="match status" value="1"/>
</dbReference>
<dbReference type="EMBL" id="VYQE01000008">
    <property type="protein sequence ID" value="KAA9005099.1"/>
    <property type="molecule type" value="Genomic_DNA"/>
</dbReference>
<accession>A0A5J5GAD7</accession>
<organism evidence="2 3">
    <name type="scientific">Histidinibacterium aquaticum</name>
    <dbReference type="NCBI Taxonomy" id="2613962"/>
    <lineage>
        <taxon>Bacteria</taxon>
        <taxon>Pseudomonadati</taxon>
        <taxon>Pseudomonadota</taxon>
        <taxon>Alphaproteobacteria</taxon>
        <taxon>Rhodobacterales</taxon>
        <taxon>Paracoccaceae</taxon>
        <taxon>Histidinibacterium</taxon>
    </lineage>
</organism>
<evidence type="ECO:0000313" key="3">
    <source>
        <dbReference type="Proteomes" id="UP000326554"/>
    </source>
</evidence>
<dbReference type="Pfam" id="PF00535">
    <property type="entry name" value="Glycos_transf_2"/>
    <property type="match status" value="1"/>
</dbReference>
<keyword evidence="3" id="KW-1185">Reference proteome</keyword>
<dbReference type="PANTHER" id="PTHR43685">
    <property type="entry name" value="GLYCOSYLTRANSFERASE"/>
    <property type="match status" value="1"/>
</dbReference>
<comment type="caution">
    <text evidence="2">The sequence shown here is derived from an EMBL/GenBank/DDBJ whole genome shotgun (WGS) entry which is preliminary data.</text>
</comment>
<evidence type="ECO:0000259" key="1">
    <source>
        <dbReference type="Pfam" id="PF00535"/>
    </source>
</evidence>
<name>A0A5J5GAD7_9RHOB</name>
<feature type="domain" description="Glycosyltransferase 2-like" evidence="1">
    <location>
        <begin position="318"/>
        <end position="425"/>
    </location>
</feature>
<sequence length="569" mass="64360">MLDAIYLWARRLARRIGVPITVYRWTGSYLRRVLGLSDTLVADRREQADGRVVAALLVPFHQEAGQASKREPLEKVLGELGGPETFRLLVRSLWSFESRAALEFAYFLCDQPEVELRQAAHLLLAIRSAFWRDFRGAEKFAEVYLDEADQGSDGRQQALAVLAQAKRRLGKLDEALLINRQQSLLQPLNTRFLAERARLLATENQREMLRLLELCDAPGARAEELGNTLYLSYLLERKEFDEAERLARRLETRVPGCPVGRVFLSNALTARDGDVSALPTAFECFGIDCTISAPSFDALRIANRQKSLKDVKDGPLVSVVLTAYNVERYVELAVASILSQSYLNLELIVVDDNSTDSTLERLREIQTRDDRVRIIKNEKNSGTYLAKNAGIQNSEGDLIALCDSDDIWTPNHLERHLEEMATDGGLMVTTSDWLRLFDHAQIEVSPNGAIVEVCPHSTLIRREVFNRIGYFDSVRFGADREFISRIILSYGKPSVCHIAEVLTIGRRHGASLTSSGPGKIIRDQISGVRIDYWEAWNEWQKEKVLKREALINTGIPKERPYHVPIEMEP</sequence>
<evidence type="ECO:0000313" key="2">
    <source>
        <dbReference type="EMBL" id="KAA9005099.1"/>
    </source>
</evidence>
<reference evidence="2 3" key="1">
    <citation type="submission" date="2019-09" db="EMBL/GenBank/DDBJ databases">
        <authorList>
            <person name="Park J.-S."/>
            <person name="Choi H.-J."/>
        </authorList>
    </citation>
    <scope>NUCLEOTIDE SEQUENCE [LARGE SCALE GENOMIC DNA]</scope>
    <source>
        <strain evidence="2 3">176SS1-4</strain>
    </source>
</reference>
<dbReference type="GO" id="GO:0016740">
    <property type="term" value="F:transferase activity"/>
    <property type="evidence" value="ECO:0007669"/>
    <property type="project" value="UniProtKB-KW"/>
</dbReference>
<dbReference type="CDD" id="cd00761">
    <property type="entry name" value="Glyco_tranf_GTA_type"/>
    <property type="match status" value="1"/>
</dbReference>
<dbReference type="AlphaFoldDB" id="A0A5J5GAD7"/>
<dbReference type="InterPro" id="IPR029044">
    <property type="entry name" value="Nucleotide-diphossugar_trans"/>
</dbReference>
<protein>
    <submittedName>
        <fullName evidence="2">Glycosyltransferase family 2 protein</fullName>
    </submittedName>
</protein>
<dbReference type="PANTHER" id="PTHR43685:SF2">
    <property type="entry name" value="GLYCOSYLTRANSFERASE 2-LIKE DOMAIN-CONTAINING PROTEIN"/>
    <property type="match status" value="1"/>
</dbReference>
<keyword evidence="2" id="KW-0808">Transferase</keyword>